<organism evidence="9 10">
    <name type="scientific">Cephalotus follicularis</name>
    <name type="common">Albany pitcher plant</name>
    <dbReference type="NCBI Taxonomy" id="3775"/>
    <lineage>
        <taxon>Eukaryota</taxon>
        <taxon>Viridiplantae</taxon>
        <taxon>Streptophyta</taxon>
        <taxon>Embryophyta</taxon>
        <taxon>Tracheophyta</taxon>
        <taxon>Spermatophyta</taxon>
        <taxon>Magnoliopsida</taxon>
        <taxon>eudicotyledons</taxon>
        <taxon>Gunneridae</taxon>
        <taxon>Pentapetalae</taxon>
        <taxon>rosids</taxon>
        <taxon>fabids</taxon>
        <taxon>Oxalidales</taxon>
        <taxon>Cephalotaceae</taxon>
        <taxon>Cephalotus</taxon>
    </lineage>
</organism>
<evidence type="ECO:0000256" key="7">
    <source>
        <dbReference type="SAM" id="Phobius"/>
    </source>
</evidence>
<dbReference type="STRING" id="3775.A0A1Q3BTK3"/>
<dbReference type="SUPFAM" id="SSF50156">
    <property type="entry name" value="PDZ domain-like"/>
    <property type="match status" value="1"/>
</dbReference>
<dbReference type="GO" id="GO:1905897">
    <property type="term" value="P:regulation of response to endoplasmic reticulum stress"/>
    <property type="evidence" value="ECO:0007669"/>
    <property type="project" value="TreeGrafter"/>
</dbReference>
<feature type="domain" description="Peptidase M50" evidence="8">
    <location>
        <begin position="132"/>
        <end position="520"/>
    </location>
</feature>
<gene>
    <name evidence="9" type="ORF">CFOL_v3_14784</name>
</gene>
<dbReference type="InterPro" id="IPR008915">
    <property type="entry name" value="Peptidase_M50"/>
</dbReference>
<feature type="transmembrane region" description="Helical" evidence="7">
    <location>
        <begin position="74"/>
        <end position="98"/>
    </location>
</feature>
<comment type="subcellular location">
    <subcellularLocation>
        <location evidence="1">Endomembrane system</location>
        <topology evidence="1">Multi-pass membrane protein</topology>
    </subcellularLocation>
</comment>
<evidence type="ECO:0000313" key="10">
    <source>
        <dbReference type="Proteomes" id="UP000187406"/>
    </source>
</evidence>
<evidence type="ECO:0000256" key="5">
    <source>
        <dbReference type="ARBA" id="ARBA00023136"/>
    </source>
</evidence>
<dbReference type="EMBL" id="BDDD01000902">
    <property type="protein sequence ID" value="GAV71290.1"/>
    <property type="molecule type" value="Genomic_DNA"/>
</dbReference>
<reference evidence="10" key="1">
    <citation type="submission" date="2016-04" db="EMBL/GenBank/DDBJ databases">
        <title>Cephalotus genome sequencing.</title>
        <authorList>
            <person name="Fukushima K."/>
            <person name="Hasebe M."/>
            <person name="Fang X."/>
        </authorList>
    </citation>
    <scope>NUCLEOTIDE SEQUENCE [LARGE SCALE GENOMIC DNA]</scope>
    <source>
        <strain evidence="10">cv. St1</strain>
    </source>
</reference>
<dbReference type="GO" id="GO:0031293">
    <property type="term" value="P:membrane protein intracellular domain proteolysis"/>
    <property type="evidence" value="ECO:0007669"/>
    <property type="project" value="TreeGrafter"/>
</dbReference>
<dbReference type="AlphaFoldDB" id="A0A1Q3BTK3"/>
<evidence type="ECO:0000256" key="6">
    <source>
        <dbReference type="ARBA" id="ARBA00032658"/>
    </source>
</evidence>
<accession>A0A1Q3BTK3</accession>
<dbReference type="Proteomes" id="UP000187406">
    <property type="component" value="Unassembled WGS sequence"/>
</dbReference>
<dbReference type="GO" id="GO:0004222">
    <property type="term" value="F:metalloendopeptidase activity"/>
    <property type="evidence" value="ECO:0007669"/>
    <property type="project" value="InterPro"/>
</dbReference>
<feature type="transmembrane region" description="Helical" evidence="7">
    <location>
        <begin position="519"/>
        <end position="540"/>
    </location>
</feature>
<evidence type="ECO:0000256" key="1">
    <source>
        <dbReference type="ARBA" id="ARBA00004127"/>
    </source>
</evidence>
<evidence type="ECO:0000256" key="4">
    <source>
        <dbReference type="ARBA" id="ARBA00022989"/>
    </source>
</evidence>
<dbReference type="InterPro" id="IPR036034">
    <property type="entry name" value="PDZ_sf"/>
</dbReference>
<dbReference type="OrthoDB" id="69989at2759"/>
<dbReference type="FunCoup" id="A0A1Q3BTK3">
    <property type="interactions" value="2077"/>
</dbReference>
<dbReference type="GO" id="GO:0012505">
    <property type="term" value="C:endomembrane system"/>
    <property type="evidence" value="ECO:0007669"/>
    <property type="project" value="UniProtKB-SubCell"/>
</dbReference>
<dbReference type="GO" id="GO:0005737">
    <property type="term" value="C:cytoplasm"/>
    <property type="evidence" value="ECO:0007669"/>
    <property type="project" value="TreeGrafter"/>
</dbReference>
<keyword evidence="10" id="KW-1185">Reference proteome</keyword>
<dbReference type="Pfam" id="PF02163">
    <property type="entry name" value="Peptidase_M50"/>
    <property type="match status" value="1"/>
</dbReference>
<evidence type="ECO:0000313" key="9">
    <source>
        <dbReference type="EMBL" id="GAV71290.1"/>
    </source>
</evidence>
<dbReference type="GO" id="GO:0016020">
    <property type="term" value="C:membrane"/>
    <property type="evidence" value="ECO:0007669"/>
    <property type="project" value="InterPro"/>
</dbReference>
<proteinExistence type="inferred from homology"/>
<feature type="transmembrane region" description="Helical" evidence="7">
    <location>
        <begin position="118"/>
        <end position="140"/>
    </location>
</feature>
<feature type="transmembrane region" description="Helical" evidence="7">
    <location>
        <begin position="160"/>
        <end position="179"/>
    </location>
</feature>
<feature type="transmembrane region" description="Helical" evidence="7">
    <location>
        <begin position="199"/>
        <end position="224"/>
    </location>
</feature>
<dbReference type="PANTHER" id="PTHR13325">
    <property type="entry name" value="PROTEASE M50 MEMBRANE-BOUND TRANSCRIPTION FACTOR SITE 2 PROTEASE"/>
    <property type="match status" value="1"/>
</dbReference>
<keyword evidence="4 7" id="KW-1133">Transmembrane helix</keyword>
<protein>
    <recommendedName>
        <fullName evidence="6">Endopeptidase S2P</fullName>
    </recommendedName>
</protein>
<dbReference type="PANTHER" id="PTHR13325:SF3">
    <property type="entry name" value="MEMBRANE-BOUND TRANSCRIPTION FACTOR SITE-2 PROTEASE"/>
    <property type="match status" value="1"/>
</dbReference>
<evidence type="ECO:0000259" key="8">
    <source>
        <dbReference type="Pfam" id="PF02163"/>
    </source>
</evidence>
<evidence type="ECO:0000256" key="2">
    <source>
        <dbReference type="ARBA" id="ARBA00009989"/>
    </source>
</evidence>
<evidence type="ECO:0000256" key="3">
    <source>
        <dbReference type="ARBA" id="ARBA00022692"/>
    </source>
</evidence>
<comment type="caution">
    <text evidence="9">The sequence shown here is derived from an EMBL/GenBank/DDBJ whole genome shotgun (WGS) entry which is preliminary data.</text>
</comment>
<keyword evidence="5 7" id="KW-0472">Membrane</keyword>
<name>A0A1Q3BTK3_CEPFO</name>
<keyword evidence="3 7" id="KW-0812">Transmembrane</keyword>
<sequence>MKDINGNGHRMGEVMREGVRRVRRRNLNLLPLQRRATVQHHRFSSTCCYCDFKIPASLYSQTLSRIGTRHAHSLRLWFSIGVGFTLTALVGVTIILLFQLKPNPNPLSHLLFGFSSEVYAFFNLSLFDAAYLLVSTLISVSVHEFGHALAAASEGIQTEYISIFLFALVFPGALVAFNFDLLQALSPFAALRVYCAGIWHNAACCAVCGLLLLLLPFILFPFYIHGESPMILDVPSSSPLSGYLSPGDVIVSLDGVWIHSAQEWMEMIVTIDKQNVQITNQSTFSQGFGTVANNKGYCVPSSMREESLKIQLVDKQSACPRDLTAFLTIHCFDPSKMDDVGIEDGQSDTRDGGLCLNAKDVVKLDKCGDGWLTALTNGSSCICRQDESCLSPVLLPGWMWVEITYLSPYSQKCSHLGNNTVPVSNTSMEHKCGGTFVFVGDVISMAHSVILTSYQPRWAFAFGACLPNSLERCLVCTFHVSLTLALLNSLPVYFLDGESILETTLCHFTSLNPRKRRKVLQICLFGGTVISILAFLRIFVNFL</sequence>
<comment type="similarity">
    <text evidence="2">Belongs to the peptidase M50A family.</text>
</comment>
<dbReference type="InParanoid" id="A0A1Q3BTK3"/>
<dbReference type="InterPro" id="IPR001193">
    <property type="entry name" value="MBTPS2"/>
</dbReference>